<evidence type="ECO:0000256" key="1">
    <source>
        <dbReference type="ARBA" id="ARBA00001231"/>
    </source>
</evidence>
<evidence type="ECO:0000256" key="4">
    <source>
        <dbReference type="ARBA" id="ARBA00022801"/>
    </source>
</evidence>
<dbReference type="Gene3D" id="3.20.20.80">
    <property type="entry name" value="Glycosidases"/>
    <property type="match status" value="1"/>
</dbReference>
<dbReference type="GO" id="GO:0004563">
    <property type="term" value="F:beta-N-acetylhexosaminidase activity"/>
    <property type="evidence" value="ECO:0007669"/>
    <property type="project" value="UniProtKB-EC"/>
</dbReference>
<dbReference type="Gene3D" id="3.30.379.10">
    <property type="entry name" value="Chitobiase/beta-hexosaminidase domain 2-like"/>
    <property type="match status" value="1"/>
</dbReference>
<accession>A0A402D0H7</accession>
<reference evidence="6 7" key="1">
    <citation type="journal article" date="2019" name="Int. J. Syst. Evol. Microbiol.">
        <title>Capsulimonas corticalis gen. nov., sp. nov., an aerobic capsulated bacterium, of a novel bacterial order, Capsulimonadales ord. nov., of the class Armatimonadia of the phylum Armatimonadetes.</title>
        <authorList>
            <person name="Li J."/>
            <person name="Kudo C."/>
            <person name="Tonouchi A."/>
        </authorList>
    </citation>
    <scope>NUCLEOTIDE SEQUENCE [LARGE SCALE GENOMIC DNA]</scope>
    <source>
        <strain evidence="6 7">AX-7</strain>
    </source>
</reference>
<dbReference type="AlphaFoldDB" id="A0A402D0H7"/>
<evidence type="ECO:0000256" key="5">
    <source>
        <dbReference type="ARBA" id="ARBA00023295"/>
    </source>
</evidence>
<keyword evidence="5" id="KW-0326">Glycosidase</keyword>
<proteinExistence type="inferred from homology"/>
<dbReference type="InterPro" id="IPR015882">
    <property type="entry name" value="HEX_bac_N"/>
</dbReference>
<dbReference type="SUPFAM" id="SSF51445">
    <property type="entry name" value="(Trans)glycosidases"/>
    <property type="match status" value="1"/>
</dbReference>
<dbReference type="EC" id="3.2.1.52" evidence="3"/>
<evidence type="ECO:0000256" key="3">
    <source>
        <dbReference type="ARBA" id="ARBA00012663"/>
    </source>
</evidence>
<dbReference type="Pfam" id="PF00728">
    <property type="entry name" value="Glyco_hydro_20"/>
    <property type="match status" value="1"/>
</dbReference>
<protein>
    <recommendedName>
        <fullName evidence="3">beta-N-acetylhexosaminidase</fullName>
        <ecNumber evidence="3">3.2.1.52</ecNumber>
    </recommendedName>
</protein>
<dbReference type="PANTHER" id="PTHR22600:SF57">
    <property type="entry name" value="BETA-N-ACETYLHEXOSAMINIDASE"/>
    <property type="match status" value="1"/>
</dbReference>
<dbReference type="PANTHER" id="PTHR22600">
    <property type="entry name" value="BETA-HEXOSAMINIDASE"/>
    <property type="match status" value="1"/>
</dbReference>
<dbReference type="InterPro" id="IPR029018">
    <property type="entry name" value="Hex-like_dom2"/>
</dbReference>
<evidence type="ECO:0000313" key="6">
    <source>
        <dbReference type="EMBL" id="BDI33648.1"/>
    </source>
</evidence>
<dbReference type="Pfam" id="PF02838">
    <property type="entry name" value="Glyco_hydro_20b"/>
    <property type="match status" value="1"/>
</dbReference>
<sequence length="198" mass="21559">MFNPARPSLIAALILAAIATPVCAQTAQLLPVPSETVWKSGRLALSSQFHISLRGARDARVSAAARRLLLTSAHETGLPISPVVLDAKSNAALIIQCDKIGPATQTAQDDESYTLDVTKRGAALSAPGPLGVMHGLETFRQLIARDGSRFYLPAVHIYDAPRFPWRGLMIDVSRHWMPVSAIERNLDQMAQFKLNVFH</sequence>
<dbReference type="KEGG" id="ccot:CCAX7_56990"/>
<organism evidence="6 7">
    <name type="scientific">Capsulimonas corticalis</name>
    <dbReference type="NCBI Taxonomy" id="2219043"/>
    <lineage>
        <taxon>Bacteria</taxon>
        <taxon>Bacillati</taxon>
        <taxon>Armatimonadota</taxon>
        <taxon>Armatimonadia</taxon>
        <taxon>Capsulimonadales</taxon>
        <taxon>Capsulimonadaceae</taxon>
        <taxon>Capsulimonas</taxon>
    </lineage>
</organism>
<dbReference type="GO" id="GO:0005975">
    <property type="term" value="P:carbohydrate metabolic process"/>
    <property type="evidence" value="ECO:0007669"/>
    <property type="project" value="InterPro"/>
</dbReference>
<comment type="similarity">
    <text evidence="2">Belongs to the glycosyl hydrolase 20 family.</text>
</comment>
<name>A0A402D0H7_9BACT</name>
<dbReference type="GO" id="GO:0016020">
    <property type="term" value="C:membrane"/>
    <property type="evidence" value="ECO:0007669"/>
    <property type="project" value="TreeGrafter"/>
</dbReference>
<evidence type="ECO:0000256" key="2">
    <source>
        <dbReference type="ARBA" id="ARBA00006285"/>
    </source>
</evidence>
<dbReference type="GO" id="GO:0030203">
    <property type="term" value="P:glycosaminoglycan metabolic process"/>
    <property type="evidence" value="ECO:0007669"/>
    <property type="project" value="TreeGrafter"/>
</dbReference>
<comment type="catalytic activity">
    <reaction evidence="1">
        <text>Hydrolysis of terminal non-reducing N-acetyl-D-hexosamine residues in N-acetyl-beta-D-hexosaminides.</text>
        <dbReference type="EC" id="3.2.1.52"/>
    </reaction>
</comment>
<dbReference type="InterPro" id="IPR025705">
    <property type="entry name" value="Beta_hexosaminidase_sua/sub"/>
</dbReference>
<dbReference type="InterPro" id="IPR015883">
    <property type="entry name" value="Glyco_hydro_20_cat"/>
</dbReference>
<dbReference type="PRINTS" id="PR00738">
    <property type="entry name" value="GLHYDRLASE20"/>
</dbReference>
<dbReference type="EMBL" id="AP025739">
    <property type="protein sequence ID" value="BDI33648.1"/>
    <property type="molecule type" value="Genomic_DNA"/>
</dbReference>
<evidence type="ECO:0000313" key="7">
    <source>
        <dbReference type="Proteomes" id="UP000287394"/>
    </source>
</evidence>
<gene>
    <name evidence="6" type="ORF">CCAX7_56990</name>
</gene>
<dbReference type="InterPro" id="IPR017853">
    <property type="entry name" value="GH"/>
</dbReference>
<dbReference type="OrthoDB" id="9763537at2"/>
<dbReference type="Proteomes" id="UP000287394">
    <property type="component" value="Chromosome"/>
</dbReference>
<keyword evidence="4" id="KW-0378">Hydrolase</keyword>
<dbReference type="SUPFAM" id="SSF55545">
    <property type="entry name" value="beta-N-acetylhexosaminidase-like domain"/>
    <property type="match status" value="1"/>
</dbReference>
<keyword evidence="7" id="KW-1185">Reference proteome</keyword>